<dbReference type="InterPro" id="IPR036876">
    <property type="entry name" value="UVR_dom_sf"/>
</dbReference>
<reference evidence="4 5" key="1">
    <citation type="journal article" date="2016" name="Nat. Commun.">
        <title>Thousands of microbial genomes shed light on interconnected biogeochemical processes in an aquifer system.</title>
        <authorList>
            <person name="Anantharaman K."/>
            <person name="Brown C.T."/>
            <person name="Hug L.A."/>
            <person name="Sharon I."/>
            <person name="Castelle C.J."/>
            <person name="Probst A.J."/>
            <person name="Thomas B.C."/>
            <person name="Singh A."/>
            <person name="Wilkins M.J."/>
            <person name="Karaoz U."/>
            <person name="Brodie E.L."/>
            <person name="Williams K.H."/>
            <person name="Hubbard S.S."/>
            <person name="Banfield J.F."/>
        </authorList>
    </citation>
    <scope>NUCLEOTIDE SEQUENCE [LARGE SCALE GENOMIC DNA]</scope>
</reference>
<gene>
    <name evidence="4" type="ORF">A3B35_03750</name>
</gene>
<dbReference type="AlphaFoldDB" id="A0A1F6ESX2"/>
<dbReference type="InterPro" id="IPR001162">
    <property type="entry name" value="UvrC_RNase_H_dom"/>
</dbReference>
<proteinExistence type="predicted"/>
<dbReference type="SUPFAM" id="SSF82771">
    <property type="entry name" value="GIY-YIG endonuclease"/>
    <property type="match status" value="1"/>
</dbReference>
<dbReference type="PANTHER" id="PTHR30562:SF1">
    <property type="entry name" value="UVRABC SYSTEM PROTEIN C"/>
    <property type="match status" value="1"/>
</dbReference>
<dbReference type="SUPFAM" id="SSF46600">
    <property type="entry name" value="C-terminal UvrC-binding domain of UvrB"/>
    <property type="match status" value="1"/>
</dbReference>
<dbReference type="CDD" id="cd10434">
    <property type="entry name" value="GIY-YIG_UvrC_Cho"/>
    <property type="match status" value="1"/>
</dbReference>
<dbReference type="SMART" id="SM00465">
    <property type="entry name" value="GIYc"/>
    <property type="match status" value="1"/>
</dbReference>
<dbReference type="EMBL" id="MFMC01000044">
    <property type="protein sequence ID" value="OGG76708.1"/>
    <property type="molecule type" value="Genomic_DNA"/>
</dbReference>
<dbReference type="InterPro" id="IPR047296">
    <property type="entry name" value="GIY-YIG_UvrC_Cho"/>
</dbReference>
<dbReference type="GO" id="GO:0009381">
    <property type="term" value="F:excinuclease ABC activity"/>
    <property type="evidence" value="ECO:0007669"/>
    <property type="project" value="InterPro"/>
</dbReference>
<dbReference type="InterPro" id="IPR000305">
    <property type="entry name" value="GIY-YIG_endonuc"/>
</dbReference>
<evidence type="ECO:0000259" key="3">
    <source>
        <dbReference type="PROSITE" id="PS50165"/>
    </source>
</evidence>
<dbReference type="PANTHER" id="PTHR30562">
    <property type="entry name" value="UVRC/OXIDOREDUCTASE"/>
    <property type="match status" value="1"/>
</dbReference>
<protein>
    <recommendedName>
        <fullName evidence="6">Excinuclease ABC subunit C</fullName>
    </recommendedName>
</protein>
<evidence type="ECO:0008006" key="6">
    <source>
        <dbReference type="Google" id="ProtNLM"/>
    </source>
</evidence>
<dbReference type="PROSITE" id="PS50151">
    <property type="entry name" value="UVR"/>
    <property type="match status" value="1"/>
</dbReference>
<comment type="caution">
    <text evidence="4">The sequence shown here is derived from an EMBL/GenBank/DDBJ whole genome shotgun (WGS) entry which is preliminary data.</text>
</comment>
<dbReference type="GO" id="GO:0006289">
    <property type="term" value="P:nucleotide-excision repair"/>
    <property type="evidence" value="ECO:0007669"/>
    <property type="project" value="InterPro"/>
</dbReference>
<dbReference type="PROSITE" id="PS50165">
    <property type="entry name" value="UVRC"/>
    <property type="match status" value="1"/>
</dbReference>
<dbReference type="Pfam" id="PF08459">
    <property type="entry name" value="UvrC_RNaseH_dom"/>
    <property type="match status" value="1"/>
</dbReference>
<evidence type="ECO:0000259" key="1">
    <source>
        <dbReference type="PROSITE" id="PS50151"/>
    </source>
</evidence>
<dbReference type="Gene3D" id="3.30.420.340">
    <property type="entry name" value="UvrC, RNAse H endonuclease domain"/>
    <property type="match status" value="1"/>
</dbReference>
<evidence type="ECO:0000259" key="2">
    <source>
        <dbReference type="PROSITE" id="PS50164"/>
    </source>
</evidence>
<dbReference type="InterPro" id="IPR050066">
    <property type="entry name" value="UvrABC_protein_C"/>
</dbReference>
<sequence>MIRSDLRKYKLPDSPGVYLFKKGKMFLYIGKAASLRDRVRSYFAKDLAETRGARVVGMVSDATSLSWQRTDSVLEALILEANLIKRHQPPYNVDQKDNKSWNYVVITKEKFPRVLLVRGRELFSSSLEARSYKPAAMYGPFPHGGQLRDAMKMVRRIFPFRDTCTPCSVRDRCMFVNSNELTNTKKGERLGRECKPCFNRQLGLCPGVCSGEVTKEEYTRTIKNIRQLFSGHFKGLKRRLAHEMKEAAQHENFEAAEKLRRQVSALEHVRDVSLIKSESRVSSGGGVRIEAFDVAHTGGTETVAVMTVVSNGESVRSAYRKFKIRTAANDDVAALKEAVSRRLAHSEWPLPRLFVIDGGRGQVNAIKRVLKEVGIEIPIVGVVKNQFHKPERFIGDDRLIAANEKDILFANAEAHRFAVGYHRARLRRAMV</sequence>
<dbReference type="InterPro" id="IPR001943">
    <property type="entry name" value="UVR_dom"/>
</dbReference>
<dbReference type="STRING" id="1798515.A3B35_03750"/>
<organism evidence="4 5">
    <name type="scientific">Candidatus Kaiserbacteria bacterium RIFCSPLOWO2_01_FULL_54_24</name>
    <dbReference type="NCBI Taxonomy" id="1798515"/>
    <lineage>
        <taxon>Bacteria</taxon>
        <taxon>Candidatus Kaiseribacteriota</taxon>
    </lineage>
</organism>
<feature type="domain" description="UvrC family homology region profile" evidence="3">
    <location>
        <begin position="239"/>
        <end position="370"/>
    </location>
</feature>
<dbReference type="Pfam" id="PF02151">
    <property type="entry name" value="UVR"/>
    <property type="match status" value="1"/>
</dbReference>
<name>A0A1F6ESX2_9BACT</name>
<dbReference type="Proteomes" id="UP000177215">
    <property type="component" value="Unassembled WGS sequence"/>
</dbReference>
<evidence type="ECO:0000313" key="4">
    <source>
        <dbReference type="EMBL" id="OGG76708.1"/>
    </source>
</evidence>
<accession>A0A1F6ESX2</accession>
<feature type="domain" description="UVR" evidence="1">
    <location>
        <begin position="234"/>
        <end position="269"/>
    </location>
</feature>
<dbReference type="InterPro" id="IPR035901">
    <property type="entry name" value="GIY-YIG_endonuc_sf"/>
</dbReference>
<dbReference type="Gene3D" id="3.40.1440.10">
    <property type="entry name" value="GIY-YIG endonuclease"/>
    <property type="match status" value="1"/>
</dbReference>
<feature type="domain" description="GIY-YIG" evidence="2">
    <location>
        <begin position="13"/>
        <end position="93"/>
    </location>
</feature>
<dbReference type="InterPro" id="IPR038476">
    <property type="entry name" value="UvrC_RNase_H_dom_sf"/>
</dbReference>
<dbReference type="GO" id="GO:0009380">
    <property type="term" value="C:excinuclease repair complex"/>
    <property type="evidence" value="ECO:0007669"/>
    <property type="project" value="TreeGrafter"/>
</dbReference>
<evidence type="ECO:0000313" key="5">
    <source>
        <dbReference type="Proteomes" id="UP000177215"/>
    </source>
</evidence>
<dbReference type="PROSITE" id="PS50164">
    <property type="entry name" value="GIY_YIG"/>
    <property type="match status" value="1"/>
</dbReference>